<sequence length="153" mass="16620">MGATMPNTTVTTPGFWDDAEVIHAYTAADAVADGDLVALDDKLVKSHRILVPVLMTRAAYADAVDWTRGDDEGQSITGRAHDVLSIITFMGIAKRAADTNEKVPFELHRIPDKTPSGQPSRSTTALRTRLQINIEGYDMTGMPCFIISMPGED</sequence>
<proteinExistence type="predicted"/>
<evidence type="ECO:0000313" key="1">
    <source>
        <dbReference type="EMBL" id="BDZ52805.1"/>
    </source>
</evidence>
<keyword evidence="2" id="KW-1185">Reference proteome</keyword>
<dbReference type="EMBL" id="AP027733">
    <property type="protein sequence ID" value="BDZ52805.1"/>
    <property type="molecule type" value="Genomic_DNA"/>
</dbReference>
<gene>
    <name evidence="1" type="ORF">GCM10025867_50460</name>
</gene>
<organism evidence="1 2">
    <name type="scientific">Frondihabitans sucicola</name>
    <dbReference type="NCBI Taxonomy" id="1268041"/>
    <lineage>
        <taxon>Bacteria</taxon>
        <taxon>Bacillati</taxon>
        <taxon>Actinomycetota</taxon>
        <taxon>Actinomycetes</taxon>
        <taxon>Micrococcales</taxon>
        <taxon>Microbacteriaceae</taxon>
        <taxon>Frondihabitans</taxon>
    </lineage>
</organism>
<geneLocation type="plasmid" evidence="1 2">
    <name>pNBRC108728a</name>
</geneLocation>
<keyword evidence="1" id="KW-0614">Plasmid</keyword>
<reference evidence="2" key="1">
    <citation type="journal article" date="2019" name="Int. J. Syst. Evol. Microbiol.">
        <title>The Global Catalogue of Microorganisms (GCM) 10K type strain sequencing project: providing services to taxonomists for standard genome sequencing and annotation.</title>
        <authorList>
            <consortium name="The Broad Institute Genomics Platform"/>
            <consortium name="The Broad Institute Genome Sequencing Center for Infectious Disease"/>
            <person name="Wu L."/>
            <person name="Ma J."/>
        </authorList>
    </citation>
    <scope>NUCLEOTIDE SEQUENCE [LARGE SCALE GENOMIC DNA]</scope>
    <source>
        <strain evidence="2">NBRC 108728</strain>
    </source>
</reference>
<protein>
    <submittedName>
        <fullName evidence="1">Uncharacterized protein</fullName>
    </submittedName>
</protein>
<name>A0ABM8GWG1_9MICO</name>
<dbReference type="Proteomes" id="UP001321486">
    <property type="component" value="Plasmid pNBRC108728a"/>
</dbReference>
<accession>A0ABM8GWG1</accession>
<evidence type="ECO:0000313" key="2">
    <source>
        <dbReference type="Proteomes" id="UP001321486"/>
    </source>
</evidence>